<feature type="transmembrane region" description="Helical" evidence="1">
    <location>
        <begin position="15"/>
        <end position="31"/>
    </location>
</feature>
<dbReference type="Pfam" id="PF01569">
    <property type="entry name" value="PAP2"/>
    <property type="match status" value="1"/>
</dbReference>
<keyword evidence="1" id="KW-0472">Membrane</keyword>
<gene>
    <name evidence="3" type="ORF">TUM19329_22850</name>
</gene>
<feature type="domain" description="Phosphatidic acid phosphatase type 2/haloperoxidase" evidence="2">
    <location>
        <begin position="87"/>
        <end position="199"/>
    </location>
</feature>
<name>A0A6F8T5G2_9GAMM</name>
<dbReference type="SUPFAM" id="SSF48317">
    <property type="entry name" value="Acid phosphatase/Vanadium-dependent haloperoxidase"/>
    <property type="match status" value="1"/>
</dbReference>
<feature type="transmembrane region" description="Helical" evidence="1">
    <location>
        <begin position="158"/>
        <end position="178"/>
    </location>
</feature>
<feature type="transmembrane region" description="Helical" evidence="1">
    <location>
        <begin position="51"/>
        <end position="74"/>
    </location>
</feature>
<reference evidence="3" key="1">
    <citation type="journal article" date="2020" name="Microbiol. Resour. Announc.">
        <title>Complete Genome Sequence of Novel Psychrotolerant Legionella Strain TUM19329, Isolated from Antarctic Lake Sediment.</title>
        <authorList>
            <person name="Shimada S."/>
            <person name="Nakai R."/>
            <person name="Aoki K."/>
            <person name="Shimoeda N."/>
            <person name="Ohno G."/>
            <person name="Miyazaki Y."/>
            <person name="Kudoh S."/>
            <person name="Imura S."/>
            <person name="Watanabe K."/>
            <person name="Ishii Y."/>
            <person name="Tateda K."/>
        </authorList>
    </citation>
    <scope>NUCLEOTIDE SEQUENCE [LARGE SCALE GENOMIC DNA]</scope>
    <source>
        <strain evidence="3">TUM19329</strain>
    </source>
</reference>
<dbReference type="Proteomes" id="UP000502894">
    <property type="component" value="Chromosome"/>
</dbReference>
<accession>A0A6F8T5G2</accession>
<proteinExistence type="predicted"/>
<dbReference type="InterPro" id="IPR036938">
    <property type="entry name" value="PAP2/HPO_sf"/>
</dbReference>
<organism evidence="3 4">
    <name type="scientific">Legionella antarctica</name>
    <dbReference type="NCBI Taxonomy" id="2708020"/>
    <lineage>
        <taxon>Bacteria</taxon>
        <taxon>Pseudomonadati</taxon>
        <taxon>Pseudomonadota</taxon>
        <taxon>Gammaproteobacteria</taxon>
        <taxon>Legionellales</taxon>
        <taxon>Legionellaceae</taxon>
        <taxon>Legionella</taxon>
    </lineage>
</organism>
<dbReference type="AlphaFoldDB" id="A0A6F8T5G2"/>
<feature type="transmembrane region" description="Helical" evidence="1">
    <location>
        <begin position="184"/>
        <end position="202"/>
    </location>
</feature>
<dbReference type="RefSeq" id="WP_173237395.1">
    <property type="nucleotide sequence ID" value="NZ_AP022839.1"/>
</dbReference>
<dbReference type="KEGG" id="lant:TUM19329_22850"/>
<feature type="transmembrane region" description="Helical" evidence="1">
    <location>
        <begin position="86"/>
        <end position="104"/>
    </location>
</feature>
<dbReference type="InterPro" id="IPR000326">
    <property type="entry name" value="PAP2/HPO"/>
</dbReference>
<evidence type="ECO:0000256" key="1">
    <source>
        <dbReference type="SAM" id="Phobius"/>
    </source>
</evidence>
<dbReference type="SMART" id="SM00014">
    <property type="entry name" value="acidPPc"/>
    <property type="match status" value="1"/>
</dbReference>
<keyword evidence="1" id="KW-1133">Transmembrane helix</keyword>
<sequence>MTQFEGTYGLMKRPWVILTYLALVILTYHFLDRPLATYFYQLDLRTNLHVLNLVTSLGKMIIYVVLFTLAGLYFRYIGTNTTYEARAWYLLACIIFPNLLCLILKTSLGRARPDLLFSSDIYGFYWFKPTSSYWSLPSGHTTTVVSLASGFGVLFPKYFYAFLALAFFIVLTRVLLYYHYLSDVMTAFYLCILVVGAFTQFIKRNQYLSKAWIK</sequence>
<keyword evidence="4" id="KW-1185">Reference proteome</keyword>
<protein>
    <submittedName>
        <fullName evidence="3">Phosphatidylglycerophosphatase B</fullName>
    </submittedName>
</protein>
<dbReference type="Gene3D" id="1.20.144.10">
    <property type="entry name" value="Phosphatidic acid phosphatase type 2/haloperoxidase"/>
    <property type="match status" value="1"/>
</dbReference>
<evidence type="ECO:0000313" key="3">
    <source>
        <dbReference type="EMBL" id="BCA95924.1"/>
    </source>
</evidence>
<dbReference type="EMBL" id="AP022839">
    <property type="protein sequence ID" value="BCA95924.1"/>
    <property type="molecule type" value="Genomic_DNA"/>
</dbReference>
<keyword evidence="1" id="KW-0812">Transmembrane</keyword>
<evidence type="ECO:0000313" key="4">
    <source>
        <dbReference type="Proteomes" id="UP000502894"/>
    </source>
</evidence>
<evidence type="ECO:0000259" key="2">
    <source>
        <dbReference type="SMART" id="SM00014"/>
    </source>
</evidence>